<organism evidence="3 4">
    <name type="scientific">Ophiocordyceps polyrhachis-furcata BCC 54312</name>
    <dbReference type="NCBI Taxonomy" id="1330021"/>
    <lineage>
        <taxon>Eukaryota</taxon>
        <taxon>Fungi</taxon>
        <taxon>Dikarya</taxon>
        <taxon>Ascomycota</taxon>
        <taxon>Pezizomycotina</taxon>
        <taxon>Sordariomycetes</taxon>
        <taxon>Hypocreomycetidae</taxon>
        <taxon>Hypocreales</taxon>
        <taxon>Ophiocordycipitaceae</taxon>
        <taxon>Ophiocordyceps</taxon>
    </lineage>
</organism>
<dbReference type="Proteomes" id="UP000253664">
    <property type="component" value="Unassembled WGS sequence"/>
</dbReference>
<evidence type="ECO:0000256" key="1">
    <source>
        <dbReference type="SAM" id="MobiDB-lite"/>
    </source>
</evidence>
<keyword evidence="4" id="KW-1185">Reference proteome</keyword>
<protein>
    <recommendedName>
        <fullName evidence="2">DNA/RNA-binding protein Alba-like domain-containing protein</fullName>
    </recommendedName>
</protein>
<feature type="domain" description="DNA/RNA-binding protein Alba-like" evidence="2">
    <location>
        <begin position="49"/>
        <end position="108"/>
    </location>
</feature>
<dbReference type="Pfam" id="PF01918">
    <property type="entry name" value="Alba"/>
    <property type="match status" value="1"/>
</dbReference>
<dbReference type="InterPro" id="IPR002775">
    <property type="entry name" value="DNA/RNA-bd_Alba-like"/>
</dbReference>
<reference evidence="3 4" key="1">
    <citation type="journal article" date="2015" name="BMC Genomics">
        <title>Insights from the genome of Ophiocordyceps polyrhachis-furcata to pathogenicity and host specificity in insect fungi.</title>
        <authorList>
            <person name="Wichadakul D."/>
            <person name="Kobmoo N."/>
            <person name="Ingsriswang S."/>
            <person name="Tangphatsornruang S."/>
            <person name="Chantasingh D."/>
            <person name="Luangsa-ard J.J."/>
            <person name="Eurwilaichitr L."/>
        </authorList>
    </citation>
    <scope>NUCLEOTIDE SEQUENCE [LARGE SCALE GENOMIC DNA]</scope>
    <source>
        <strain evidence="3 4">BCC 54312</strain>
    </source>
</reference>
<evidence type="ECO:0000259" key="2">
    <source>
        <dbReference type="Pfam" id="PF01918"/>
    </source>
</evidence>
<dbReference type="GO" id="GO:0003676">
    <property type="term" value="F:nucleic acid binding"/>
    <property type="evidence" value="ECO:0007669"/>
    <property type="project" value="InterPro"/>
</dbReference>
<accession>A0A367L1Q0</accession>
<evidence type="ECO:0000313" key="3">
    <source>
        <dbReference type="EMBL" id="RCI08336.1"/>
    </source>
</evidence>
<dbReference type="EMBL" id="LKCN02000019">
    <property type="protein sequence ID" value="RCI08336.1"/>
    <property type="molecule type" value="Genomic_DNA"/>
</dbReference>
<name>A0A367L1Q0_9HYPO</name>
<sequence length="184" mass="20281">MPAPKRKRQLSAEAPTTELKRQKSKLSGPHEPIVATLQAKVNVLVASVISSTQIRKRVASATTHLSDKASPKPRVVLLHARPAQVCKLITVVEHCKRLLRPCYQYNQLYDLPATTTAHNDDDDDDESFEDMDISRLEKVAVALPPTRRPVKSMRVFLAVRPIPELEALSGVTLQSSDVAVSSEG</sequence>
<feature type="region of interest" description="Disordered" evidence="1">
    <location>
        <begin position="1"/>
        <end position="29"/>
    </location>
</feature>
<proteinExistence type="predicted"/>
<gene>
    <name evidence="3" type="ORF">L249_8838</name>
</gene>
<dbReference type="OrthoDB" id="424402at2759"/>
<dbReference type="AlphaFoldDB" id="A0A367L1Q0"/>
<comment type="caution">
    <text evidence="3">The sequence shown here is derived from an EMBL/GenBank/DDBJ whole genome shotgun (WGS) entry which is preliminary data.</text>
</comment>
<evidence type="ECO:0000313" key="4">
    <source>
        <dbReference type="Proteomes" id="UP000253664"/>
    </source>
</evidence>